<keyword evidence="2 4" id="KW-0808">Transferase</keyword>
<evidence type="ECO:0000259" key="5">
    <source>
        <dbReference type="Pfam" id="PF00370"/>
    </source>
</evidence>
<dbReference type="InterPro" id="IPR042024">
    <property type="entry name" value="D-XK_euk"/>
</dbReference>
<reference evidence="7 8" key="1">
    <citation type="submission" date="2017-12" db="EMBL/GenBank/DDBJ databases">
        <title>Sequencing, de novo assembly and annotation of complete genome of a new Thraustochytrid species, strain FCC1311.</title>
        <authorList>
            <person name="Sedici K."/>
            <person name="Godart F."/>
            <person name="Aiese Cigliano R."/>
            <person name="Sanseverino W."/>
            <person name="Barakat M."/>
            <person name="Ortet P."/>
            <person name="Marechal E."/>
            <person name="Cagnac O."/>
            <person name="Amato A."/>
        </authorList>
    </citation>
    <scope>NUCLEOTIDE SEQUENCE [LARGE SCALE GENOMIC DNA]</scope>
</reference>
<keyword evidence="3 4" id="KW-0418">Kinase</keyword>
<dbReference type="EMBL" id="BEYU01000127">
    <property type="protein sequence ID" value="GBG32675.1"/>
    <property type="molecule type" value="Genomic_DNA"/>
</dbReference>
<evidence type="ECO:0000256" key="4">
    <source>
        <dbReference type="RuleBase" id="RU367058"/>
    </source>
</evidence>
<accession>A0A2R5GPZ0</accession>
<dbReference type="SUPFAM" id="SSF53067">
    <property type="entry name" value="Actin-like ATPase domain"/>
    <property type="match status" value="2"/>
</dbReference>
<dbReference type="GO" id="GO:0004856">
    <property type="term" value="F:D-xylulokinase activity"/>
    <property type="evidence" value="ECO:0007669"/>
    <property type="project" value="UniProtKB-UniRule"/>
</dbReference>
<organism evidence="7 8">
    <name type="scientific">Hondaea fermentalgiana</name>
    <dbReference type="NCBI Taxonomy" id="2315210"/>
    <lineage>
        <taxon>Eukaryota</taxon>
        <taxon>Sar</taxon>
        <taxon>Stramenopiles</taxon>
        <taxon>Bigyra</taxon>
        <taxon>Labyrinthulomycetes</taxon>
        <taxon>Thraustochytrida</taxon>
        <taxon>Thraustochytriidae</taxon>
        <taxon>Hondaea</taxon>
    </lineage>
</organism>
<evidence type="ECO:0000313" key="7">
    <source>
        <dbReference type="EMBL" id="GBG32675.1"/>
    </source>
</evidence>
<keyword evidence="4" id="KW-0067">ATP-binding</keyword>
<dbReference type="Pfam" id="PF02782">
    <property type="entry name" value="FGGY_C"/>
    <property type="match status" value="1"/>
</dbReference>
<dbReference type="EC" id="2.7.1.17" evidence="4"/>
<name>A0A2R5GPZ0_9STRA</name>
<sequence>MGTRGSKDVLYLGIDAGTQSIKASVYDGAMQLVQERAVKFDEELPQYGTRAGMIVEDEAAGVVRSPVFMWVEALEIALERLAQAVDMSSIVAVSGSAQQHSSVWWRAFPTSFDPNERLVEQLRAQKAFSTELSPIWADSSTSEEVKSAEERVGGAAAMQQLTGSVGTERFTGNQIARMAKRHPEIYKDTERVMLLSTALTSLFLGRPAATEAGDAAGMNMMQLDKNVWLDDLEDVFDAPGLADKAGDLCEANANLGSVSDFMVKRFGFSPSCQVAAFTGDNLATLVGCVDRANDVIVSLGTSDTVLSQQPTRKQVNQAALVFPHPTDQALYMIMICYKNGGAVRNDEKGKDHKWSEVDEILLADADENEPDVICIFFPHKEIAPRPMDACERAFRIDNGEEVDVASLSWRQRVRGLILARALSIKTHLEDCKSSYDRVVITGGGSNSKGIPAVFRQVLGVPVFTSQQADGASRGAALKAMLAVDKAPKGHAILSERPESANFAQVPATDLYRKIEAQL</sequence>
<keyword evidence="4" id="KW-0119">Carbohydrate metabolism</keyword>
<dbReference type="OrthoDB" id="1728974at2759"/>
<dbReference type="GO" id="GO:0005524">
    <property type="term" value="F:ATP binding"/>
    <property type="evidence" value="ECO:0007669"/>
    <property type="project" value="UniProtKB-KW"/>
</dbReference>
<evidence type="ECO:0000313" key="8">
    <source>
        <dbReference type="Proteomes" id="UP000241890"/>
    </source>
</evidence>
<keyword evidence="4" id="KW-0859">Xylose metabolism</keyword>
<dbReference type="GO" id="GO:0005829">
    <property type="term" value="C:cytosol"/>
    <property type="evidence" value="ECO:0007669"/>
    <property type="project" value="TreeGrafter"/>
</dbReference>
<protein>
    <recommendedName>
        <fullName evidence="4">Xylulose kinase</fullName>
        <ecNumber evidence="4">2.7.1.17</ecNumber>
    </recommendedName>
</protein>
<evidence type="ECO:0000256" key="3">
    <source>
        <dbReference type="ARBA" id="ARBA00022777"/>
    </source>
</evidence>
<feature type="domain" description="Carbohydrate kinase FGGY N-terminal" evidence="5">
    <location>
        <begin position="135"/>
        <end position="287"/>
    </location>
</feature>
<evidence type="ECO:0000256" key="1">
    <source>
        <dbReference type="ARBA" id="ARBA00009156"/>
    </source>
</evidence>
<dbReference type="AlphaFoldDB" id="A0A2R5GPZ0"/>
<keyword evidence="4" id="KW-0547">Nucleotide-binding</keyword>
<dbReference type="Pfam" id="PF00370">
    <property type="entry name" value="FGGY_N"/>
    <property type="match status" value="1"/>
</dbReference>
<evidence type="ECO:0000259" key="6">
    <source>
        <dbReference type="Pfam" id="PF02782"/>
    </source>
</evidence>
<keyword evidence="8" id="KW-1185">Reference proteome</keyword>
<dbReference type="Proteomes" id="UP000241890">
    <property type="component" value="Unassembled WGS sequence"/>
</dbReference>
<dbReference type="PANTHER" id="PTHR10196">
    <property type="entry name" value="SUGAR KINASE"/>
    <property type="match status" value="1"/>
</dbReference>
<feature type="domain" description="Carbohydrate kinase FGGY C-terminal" evidence="6">
    <location>
        <begin position="297"/>
        <end position="482"/>
    </location>
</feature>
<gene>
    <name evidence="7" type="ORF">FCC1311_089002</name>
</gene>
<dbReference type="GO" id="GO:0042732">
    <property type="term" value="P:D-xylose metabolic process"/>
    <property type="evidence" value="ECO:0007669"/>
    <property type="project" value="UniProtKB-UniRule"/>
</dbReference>
<comment type="caution">
    <text evidence="7">The sequence shown here is derived from an EMBL/GenBank/DDBJ whole genome shotgun (WGS) entry which is preliminary data.</text>
</comment>
<dbReference type="PANTHER" id="PTHR10196:SF57">
    <property type="entry name" value="XYLULOSE KINASE"/>
    <property type="match status" value="1"/>
</dbReference>
<dbReference type="Gene3D" id="3.30.420.40">
    <property type="match status" value="2"/>
</dbReference>
<dbReference type="InParanoid" id="A0A2R5GPZ0"/>
<dbReference type="CDD" id="cd07776">
    <property type="entry name" value="ASKHA_NBD_FGGY_SpXK-like"/>
    <property type="match status" value="1"/>
</dbReference>
<proteinExistence type="inferred from homology"/>
<dbReference type="GO" id="GO:0005997">
    <property type="term" value="P:xylulose metabolic process"/>
    <property type="evidence" value="ECO:0007669"/>
    <property type="project" value="TreeGrafter"/>
</dbReference>
<dbReference type="InterPro" id="IPR043129">
    <property type="entry name" value="ATPase_NBD"/>
</dbReference>
<evidence type="ECO:0000256" key="2">
    <source>
        <dbReference type="ARBA" id="ARBA00022679"/>
    </source>
</evidence>
<dbReference type="InterPro" id="IPR018484">
    <property type="entry name" value="FGGY_N"/>
</dbReference>
<comment type="catalytic activity">
    <reaction evidence="4">
        <text>D-xylulose + ATP = D-xylulose 5-phosphate + ADP + H(+)</text>
        <dbReference type="Rhea" id="RHEA:10964"/>
        <dbReference type="ChEBI" id="CHEBI:15378"/>
        <dbReference type="ChEBI" id="CHEBI:17140"/>
        <dbReference type="ChEBI" id="CHEBI:30616"/>
        <dbReference type="ChEBI" id="CHEBI:57737"/>
        <dbReference type="ChEBI" id="CHEBI:456216"/>
        <dbReference type="EC" id="2.7.1.17"/>
    </reaction>
</comment>
<dbReference type="InterPro" id="IPR018485">
    <property type="entry name" value="FGGY_C"/>
</dbReference>
<comment type="similarity">
    <text evidence="1 4">Belongs to the FGGY kinase family.</text>
</comment>